<feature type="transmembrane region" description="Helical" evidence="1">
    <location>
        <begin position="107"/>
        <end position="128"/>
    </location>
</feature>
<dbReference type="EMBL" id="NCKW01007830">
    <property type="protein sequence ID" value="POM69679.1"/>
    <property type="molecule type" value="Genomic_DNA"/>
</dbReference>
<dbReference type="PANTHER" id="PTHR46599">
    <property type="entry name" value="PIGGYBAC TRANSPOSABLE ELEMENT-DERIVED PROTEIN 4"/>
    <property type="match status" value="1"/>
</dbReference>
<sequence>MRCPQKRRFAAHWSMVKDGAIPAGLFGRYMTRDRCHNIMHDLLFVDNTADQGHDKLWKLRAVVDKIQQHFLEGWPFSAVFSFDECVLPATSRRNTTRMFMSDKPHRYGSKLFMLCDAMTAYFHIYFFFMSFEVYVGKRRGADDSGNDVDYKTGAAAVVRNLKVALTAERRHSLHAVLIDRYYSSLFLAIKLLNMNTYVVGTIVTNRLGFDQSI</sequence>
<dbReference type="AlphaFoldDB" id="A0A2P4XW44"/>
<keyword evidence="1" id="KW-0812">Transmembrane</keyword>
<gene>
    <name evidence="3" type="ORF">PHPALM_14008</name>
</gene>
<evidence type="ECO:0000259" key="2">
    <source>
        <dbReference type="Pfam" id="PF13843"/>
    </source>
</evidence>
<keyword evidence="4" id="KW-1185">Reference proteome</keyword>
<dbReference type="Pfam" id="PF13843">
    <property type="entry name" value="DDE_Tnp_1_7"/>
    <property type="match status" value="1"/>
</dbReference>
<reference evidence="3 4" key="1">
    <citation type="journal article" date="2017" name="Genome Biol. Evol.">
        <title>Phytophthora megakarya and P. palmivora, closely related causal agents of cacao black pod rot, underwent increases in genome sizes and gene numbers by different mechanisms.</title>
        <authorList>
            <person name="Ali S.S."/>
            <person name="Shao J."/>
            <person name="Lary D.J."/>
            <person name="Kronmiller B."/>
            <person name="Shen D."/>
            <person name="Strem M.D."/>
            <person name="Amoako-Attah I."/>
            <person name="Akrofi A.Y."/>
            <person name="Begoude B.A."/>
            <person name="Ten Hoopen G.M."/>
            <person name="Coulibaly K."/>
            <person name="Kebe B.I."/>
            <person name="Melnick R.L."/>
            <person name="Guiltinan M.J."/>
            <person name="Tyler B.M."/>
            <person name="Meinhardt L.W."/>
            <person name="Bailey B.A."/>
        </authorList>
    </citation>
    <scope>NUCLEOTIDE SEQUENCE [LARGE SCALE GENOMIC DNA]</scope>
    <source>
        <strain evidence="4">sbr112.9</strain>
    </source>
</reference>
<name>A0A2P4XW44_9STRA</name>
<evidence type="ECO:0000313" key="3">
    <source>
        <dbReference type="EMBL" id="POM69679.1"/>
    </source>
</evidence>
<keyword evidence="1" id="KW-0472">Membrane</keyword>
<dbReference type="PANTHER" id="PTHR46599:SF3">
    <property type="entry name" value="PIGGYBAC TRANSPOSABLE ELEMENT-DERIVED PROTEIN 4"/>
    <property type="match status" value="1"/>
</dbReference>
<organism evidence="3 4">
    <name type="scientific">Phytophthora palmivora</name>
    <dbReference type="NCBI Taxonomy" id="4796"/>
    <lineage>
        <taxon>Eukaryota</taxon>
        <taxon>Sar</taxon>
        <taxon>Stramenopiles</taxon>
        <taxon>Oomycota</taxon>
        <taxon>Peronosporomycetes</taxon>
        <taxon>Peronosporales</taxon>
        <taxon>Peronosporaceae</taxon>
        <taxon>Phytophthora</taxon>
    </lineage>
</organism>
<evidence type="ECO:0000256" key="1">
    <source>
        <dbReference type="SAM" id="Phobius"/>
    </source>
</evidence>
<keyword evidence="1" id="KW-1133">Transmembrane helix</keyword>
<evidence type="ECO:0000313" key="4">
    <source>
        <dbReference type="Proteomes" id="UP000237271"/>
    </source>
</evidence>
<dbReference type="InterPro" id="IPR029526">
    <property type="entry name" value="PGBD"/>
</dbReference>
<accession>A0A2P4XW44</accession>
<comment type="caution">
    <text evidence="3">The sequence shown here is derived from an EMBL/GenBank/DDBJ whole genome shotgun (WGS) entry which is preliminary data.</text>
</comment>
<dbReference type="Proteomes" id="UP000237271">
    <property type="component" value="Unassembled WGS sequence"/>
</dbReference>
<feature type="domain" description="PiggyBac transposable element-derived protein" evidence="2">
    <location>
        <begin position="24"/>
        <end position="209"/>
    </location>
</feature>
<dbReference type="OrthoDB" id="128687at2759"/>
<protein>
    <recommendedName>
        <fullName evidence="2">PiggyBac transposable element-derived protein domain-containing protein</fullName>
    </recommendedName>
</protein>
<proteinExistence type="predicted"/>